<feature type="signal peptide" evidence="2">
    <location>
        <begin position="1"/>
        <end position="26"/>
    </location>
</feature>
<feature type="chain" id="PRO_5039560953" evidence="2">
    <location>
        <begin position="27"/>
        <end position="163"/>
    </location>
</feature>
<evidence type="ECO:0000313" key="4">
    <source>
        <dbReference type="Proteomes" id="UP000182152"/>
    </source>
</evidence>
<proteinExistence type="predicted"/>
<evidence type="ECO:0000256" key="1">
    <source>
        <dbReference type="SAM" id="MobiDB-lite"/>
    </source>
</evidence>
<dbReference type="Proteomes" id="UP000182152">
    <property type="component" value="Unassembled WGS sequence"/>
</dbReference>
<comment type="caution">
    <text evidence="3">The sequence shown here is derived from an EMBL/GenBank/DDBJ whole genome shotgun (WGS) entry which is preliminary data.</text>
</comment>
<keyword evidence="4" id="KW-1185">Reference proteome</keyword>
<feature type="region of interest" description="Disordered" evidence="1">
    <location>
        <begin position="30"/>
        <end position="163"/>
    </location>
</feature>
<feature type="compositionally biased region" description="Polar residues" evidence="1">
    <location>
        <begin position="154"/>
        <end position="163"/>
    </location>
</feature>
<feature type="compositionally biased region" description="Polar residues" evidence="1">
    <location>
        <begin position="63"/>
        <end position="90"/>
    </location>
</feature>
<sequence length="163" mass="17227">MMRKVAPILKPIAVLTISTIVATATGVVNSSSYRTPSSSTVEETAPTDMMSHPLSSEIMDDSSALSSAWKESTDSMTENTSSIDPSNNIKENNDKQGKQTSETTNTNERSGKNNSNTTTSVSSPPSSTTSDIQKQDTGTTTGTLSTQDSTGTQMYNQQAGDSQ</sequence>
<evidence type="ECO:0000256" key="2">
    <source>
        <dbReference type="SAM" id="SignalP"/>
    </source>
</evidence>
<gene>
    <name evidence="3" type="ORF">RV14_GL002248</name>
</gene>
<protein>
    <submittedName>
        <fullName evidence="3">Uncharacterized protein</fullName>
    </submittedName>
</protein>
<accession>A0A1L8WNT4</accession>
<feature type="compositionally biased region" description="Low complexity" evidence="1">
    <location>
        <begin position="113"/>
        <end position="153"/>
    </location>
</feature>
<organism evidence="3 4">
    <name type="scientific">Enterococcus ratti</name>
    <dbReference type="NCBI Taxonomy" id="150033"/>
    <lineage>
        <taxon>Bacteria</taxon>
        <taxon>Bacillati</taxon>
        <taxon>Bacillota</taxon>
        <taxon>Bacilli</taxon>
        <taxon>Lactobacillales</taxon>
        <taxon>Enterococcaceae</taxon>
        <taxon>Enterococcus</taxon>
    </lineage>
</organism>
<dbReference type="OrthoDB" id="2195308at2"/>
<feature type="compositionally biased region" description="Polar residues" evidence="1">
    <location>
        <begin position="98"/>
        <end position="108"/>
    </location>
</feature>
<evidence type="ECO:0000313" key="3">
    <source>
        <dbReference type="EMBL" id="OJG82673.1"/>
    </source>
</evidence>
<name>A0A1L8WNT4_9ENTE</name>
<feature type="compositionally biased region" description="Low complexity" evidence="1">
    <location>
        <begin position="30"/>
        <end position="39"/>
    </location>
</feature>
<dbReference type="AlphaFoldDB" id="A0A1L8WNT4"/>
<dbReference type="EMBL" id="JXLB01000008">
    <property type="protein sequence ID" value="OJG82673.1"/>
    <property type="molecule type" value="Genomic_DNA"/>
</dbReference>
<keyword evidence="2" id="KW-0732">Signal</keyword>
<reference evidence="3 4" key="1">
    <citation type="submission" date="2014-12" db="EMBL/GenBank/DDBJ databases">
        <title>Draft genome sequences of 29 type strains of Enterococci.</title>
        <authorList>
            <person name="Zhong Z."/>
            <person name="Sun Z."/>
            <person name="Liu W."/>
            <person name="Zhang W."/>
            <person name="Zhang H."/>
        </authorList>
    </citation>
    <scope>NUCLEOTIDE SEQUENCE [LARGE SCALE GENOMIC DNA]</scope>
    <source>
        <strain evidence="3 4">DSM 15687</strain>
    </source>
</reference>